<feature type="transmembrane region" description="Helical" evidence="1">
    <location>
        <begin position="14"/>
        <end position="32"/>
    </location>
</feature>
<feature type="transmembrane region" description="Helical" evidence="1">
    <location>
        <begin position="427"/>
        <end position="448"/>
    </location>
</feature>
<feature type="transmembrane region" description="Helical" evidence="1">
    <location>
        <begin position="303"/>
        <end position="320"/>
    </location>
</feature>
<accession>A0ABX0UAU4</accession>
<organism evidence="3 4">
    <name type="scientific">Wenyingzhuangia heitensis</name>
    <dbReference type="NCBI Taxonomy" id="1487859"/>
    <lineage>
        <taxon>Bacteria</taxon>
        <taxon>Pseudomonadati</taxon>
        <taxon>Bacteroidota</taxon>
        <taxon>Flavobacteriia</taxon>
        <taxon>Flavobacteriales</taxon>
        <taxon>Flavobacteriaceae</taxon>
        <taxon>Wenyingzhuangia</taxon>
    </lineage>
</organism>
<protein>
    <recommendedName>
        <fullName evidence="2">HD/PDEase domain-containing protein</fullName>
    </recommendedName>
</protein>
<keyword evidence="1" id="KW-0812">Transmembrane</keyword>
<dbReference type="Pfam" id="PF07697">
    <property type="entry name" value="7TMR-HDED"/>
    <property type="match status" value="1"/>
</dbReference>
<keyword evidence="4" id="KW-1185">Reference proteome</keyword>
<keyword evidence="1" id="KW-1133">Transmembrane helix</keyword>
<dbReference type="Pfam" id="PF07698">
    <property type="entry name" value="7TM-7TMR_HD"/>
    <property type="match status" value="1"/>
</dbReference>
<dbReference type="InterPro" id="IPR003607">
    <property type="entry name" value="HD/PDEase_dom"/>
</dbReference>
<dbReference type="PANTHER" id="PTHR36442:SF1">
    <property type="entry name" value="CYCLIC-DI-AMP PHOSPHODIESTERASE PGPH"/>
    <property type="match status" value="1"/>
</dbReference>
<dbReference type="NCBIfam" id="TIGR00277">
    <property type="entry name" value="HDIG"/>
    <property type="match status" value="1"/>
</dbReference>
<dbReference type="CDD" id="cd00077">
    <property type="entry name" value="HDc"/>
    <property type="match status" value="1"/>
</dbReference>
<comment type="caution">
    <text evidence="3">The sequence shown here is derived from an EMBL/GenBank/DDBJ whole genome shotgun (WGS) entry which is preliminary data.</text>
</comment>
<dbReference type="InterPro" id="IPR006674">
    <property type="entry name" value="HD_domain"/>
</dbReference>
<feature type="domain" description="HD/PDEase" evidence="2">
    <location>
        <begin position="477"/>
        <end position="633"/>
    </location>
</feature>
<name>A0ABX0UAU4_9FLAO</name>
<feature type="transmembrane region" description="Helical" evidence="1">
    <location>
        <begin position="269"/>
        <end position="291"/>
    </location>
</feature>
<dbReference type="InterPro" id="IPR011621">
    <property type="entry name" value="Metal-dep_PHydrolase_7TM_intra"/>
</dbReference>
<dbReference type="Gene3D" id="1.10.3210.10">
    <property type="entry name" value="Hypothetical protein af1432"/>
    <property type="match status" value="1"/>
</dbReference>
<dbReference type="Proteomes" id="UP000745859">
    <property type="component" value="Unassembled WGS sequence"/>
</dbReference>
<feature type="transmembrane region" description="Helical" evidence="1">
    <location>
        <begin position="327"/>
        <end position="344"/>
    </location>
</feature>
<evidence type="ECO:0000313" key="3">
    <source>
        <dbReference type="EMBL" id="NIJ45949.1"/>
    </source>
</evidence>
<dbReference type="EMBL" id="JAASQL010000003">
    <property type="protein sequence ID" value="NIJ45949.1"/>
    <property type="molecule type" value="Genomic_DNA"/>
</dbReference>
<keyword evidence="1" id="KW-0472">Membrane</keyword>
<feature type="transmembrane region" description="Helical" evidence="1">
    <location>
        <begin position="350"/>
        <end position="373"/>
    </location>
</feature>
<evidence type="ECO:0000313" key="4">
    <source>
        <dbReference type="Proteomes" id="UP000745859"/>
    </source>
</evidence>
<proteinExistence type="predicted"/>
<sequence>MKNIINRIYQNQSIIYKIFLFVIVVFSIVYFFPKGGKFKYEFQKGKPWQYENLLAPFDFAIQKTDEEISKEKEELTNESTVYYEYKENIELDVKKKFKSFYDESIQDKGLVNNFNTQIYKATAIDLISFIYNKGFVDTSIKKGGASDKMVFIRKQQEVSKMVFGQMITPDEILPLINTTLKDQVDYTYKSIITNILSEVLVPNVFFDEVYTNKDLKELLSSISYTKGKVSTKELIIARGDIVEGKKLEVLNSLKEEYKSQIWTKKNYRWILTGYIILVSLAMGMLMLFLYLDRKEIYENNTQVTFIFLNVLLMVFLETLMIKQQTEYLYVVPVCILPIVMKAFFDARVAMFSYLLMVIMLGFVVPNSFEYIYLQTIAGFVTILTVSDIHKRGNLFISVIKITLVYMLTYLAFYIIHEGGISQIKSSYFVLFALNGVLSFLSVFLIWLYEKLFGLVSDITLLELSNTNSLLLRELNEKAPGTFQHSMQVANLAEAAANEIKANVMLVRTGALYHDIGKILNPFYFTENQSTSVNPHNELSPKDSAKIIIGHTIEGIELAKKYRLPDRIIDFIRTHHGTSLVYYFYKKEMEQNPETVNQDDFRYPGPIPFSKETCILMMCDAAEAASKSLSEPTATAIDSLIERIVEKQKSEGQFLNANITLKEIESVKKVIKKKLKNIYHVRIEYPE</sequence>
<dbReference type="PANTHER" id="PTHR36442">
    <property type="entry name" value="CYCLIC-DI-AMP PHOSPHODIESTERASE PGPH"/>
    <property type="match status" value="1"/>
</dbReference>
<dbReference type="RefSeq" id="WP_167189024.1">
    <property type="nucleotide sequence ID" value="NZ_JAASQL010000003.1"/>
</dbReference>
<dbReference type="InterPro" id="IPR052722">
    <property type="entry name" value="PgpH_phosphodiesterase"/>
</dbReference>
<dbReference type="InterPro" id="IPR011624">
    <property type="entry name" value="Metal-dep_PHydrolase_7TM_extra"/>
</dbReference>
<reference evidence="3 4" key="1">
    <citation type="submission" date="2020-03" db="EMBL/GenBank/DDBJ databases">
        <title>Genomic Encyclopedia of Type Strains, Phase IV (KMG-IV): sequencing the most valuable type-strain genomes for metagenomic binning, comparative biology and taxonomic classification.</title>
        <authorList>
            <person name="Goeker M."/>
        </authorList>
    </citation>
    <scope>NUCLEOTIDE SEQUENCE [LARGE SCALE GENOMIC DNA]</scope>
    <source>
        <strain evidence="3 4">DSM 101599</strain>
    </source>
</reference>
<dbReference type="InterPro" id="IPR006675">
    <property type="entry name" value="HDIG_dom"/>
</dbReference>
<gene>
    <name evidence="3" type="ORF">FHR24_002420</name>
</gene>
<dbReference type="SUPFAM" id="SSF109604">
    <property type="entry name" value="HD-domain/PDEase-like"/>
    <property type="match status" value="1"/>
</dbReference>
<evidence type="ECO:0000259" key="2">
    <source>
        <dbReference type="SMART" id="SM00471"/>
    </source>
</evidence>
<dbReference type="SMART" id="SM00471">
    <property type="entry name" value="HDc"/>
    <property type="match status" value="1"/>
</dbReference>
<feature type="transmembrane region" description="Helical" evidence="1">
    <location>
        <begin position="394"/>
        <end position="415"/>
    </location>
</feature>
<evidence type="ECO:0000256" key="1">
    <source>
        <dbReference type="SAM" id="Phobius"/>
    </source>
</evidence>
<dbReference type="Pfam" id="PF01966">
    <property type="entry name" value="HD"/>
    <property type="match status" value="1"/>
</dbReference>